<feature type="domain" description="Inositolphosphotransferase Aur1/Ipt1" evidence="2">
    <location>
        <begin position="150"/>
        <end position="332"/>
    </location>
</feature>
<feature type="transmembrane region" description="Helical" evidence="1">
    <location>
        <begin position="79"/>
        <end position="100"/>
    </location>
</feature>
<dbReference type="Proteomes" id="UP000736373">
    <property type="component" value="Unassembled WGS sequence"/>
</dbReference>
<feature type="transmembrane region" description="Helical" evidence="1">
    <location>
        <begin position="206"/>
        <end position="227"/>
    </location>
</feature>
<keyword evidence="1" id="KW-0472">Membrane</keyword>
<reference evidence="3 4" key="1">
    <citation type="submission" date="2019-09" db="EMBL/GenBank/DDBJ databases">
        <title>Paraburkholderia podalyriae sp. nov., A South African Podalyria-associated rhizobium.</title>
        <authorList>
            <person name="Mavima L."/>
            <person name="Beukes C.W."/>
            <person name="Palmer M."/>
            <person name="De Meyer S.E."/>
            <person name="James E.K."/>
            <person name="Maluk M."/>
            <person name="Avontuur J.R."/>
            <person name="Chan W.Y."/>
            <person name="Venter S.N."/>
            <person name="Steenkamp E.T."/>
        </authorList>
    </citation>
    <scope>NUCLEOTIDE SEQUENCE [LARGE SCALE GENOMIC DNA]</scope>
    <source>
        <strain evidence="3 4">WC7.3b</strain>
    </source>
</reference>
<dbReference type="Gene3D" id="1.20.144.10">
    <property type="entry name" value="Phosphatidic acid phosphatase type 2/haloperoxidase"/>
    <property type="match status" value="1"/>
</dbReference>
<evidence type="ECO:0000259" key="2">
    <source>
        <dbReference type="Pfam" id="PF14378"/>
    </source>
</evidence>
<feature type="transmembrane region" description="Helical" evidence="1">
    <location>
        <begin position="315"/>
        <end position="333"/>
    </location>
</feature>
<comment type="caution">
    <text evidence="3">The sequence shown here is derived from an EMBL/GenBank/DDBJ whole genome shotgun (WGS) entry which is preliminary data.</text>
</comment>
<dbReference type="EMBL" id="VZQQ01000007">
    <property type="protein sequence ID" value="MBC8746955.1"/>
    <property type="molecule type" value="Genomic_DNA"/>
</dbReference>
<feature type="transmembrane region" description="Helical" evidence="1">
    <location>
        <begin position="263"/>
        <end position="284"/>
    </location>
</feature>
<accession>A0ABR7PKQ8</accession>
<feature type="transmembrane region" description="Helical" evidence="1">
    <location>
        <begin position="47"/>
        <end position="67"/>
    </location>
</feature>
<feature type="transmembrane region" description="Helical" evidence="1">
    <location>
        <begin position="291"/>
        <end position="309"/>
    </location>
</feature>
<organism evidence="3 4">
    <name type="scientific">Paraburkholderia podalyriae</name>
    <dbReference type="NCBI Taxonomy" id="1938811"/>
    <lineage>
        <taxon>Bacteria</taxon>
        <taxon>Pseudomonadati</taxon>
        <taxon>Pseudomonadota</taxon>
        <taxon>Betaproteobacteria</taxon>
        <taxon>Burkholderiales</taxon>
        <taxon>Burkholderiaceae</taxon>
        <taxon>Paraburkholderia</taxon>
    </lineage>
</organism>
<dbReference type="Pfam" id="PF14378">
    <property type="entry name" value="PAP2_3"/>
    <property type="match status" value="1"/>
</dbReference>
<keyword evidence="1" id="KW-1133">Transmembrane helix</keyword>
<proteinExistence type="predicted"/>
<gene>
    <name evidence="3" type="ORF">F6X42_10100</name>
</gene>
<sequence>MRAHAFYTKTLPSASPLRNENKASVDFTKKMINRVAAQTYCVPGRQYLFGLAVVLLFSMIDIAWLYMSGCSVREDGILLIAKTLSFLLSSAVGLAAIAAVPRYRQVTKRLRYEEIARTLAWMALLLCFVPVAGVLSYLSVTVNASLVDESLVRFDRALGFDWPSVYYWVHSHAVIQQILAFAYDSGRWQLIGVPVVLGVLGRREELSGFVLLLMLSSALLLLISTPFPAASAFLHFNITDPNTSATVSDFDLLRNGKIVKFDLLRIQGLVSFPSFHTALAVFFAYSLRRTIFLFPFAVLLNATMVISTPTQGGHYLVDVFGGLTLALVTIYILKLALTARVLSHTPFKANANADATAG</sequence>
<protein>
    <submittedName>
        <fullName evidence="3">Phosphatase PAP2 family protein</fullName>
    </submittedName>
</protein>
<dbReference type="InterPro" id="IPR026841">
    <property type="entry name" value="Aur1/Ipt1"/>
</dbReference>
<keyword evidence="1" id="KW-0812">Transmembrane</keyword>
<keyword evidence="4" id="KW-1185">Reference proteome</keyword>
<evidence type="ECO:0000313" key="4">
    <source>
        <dbReference type="Proteomes" id="UP000736373"/>
    </source>
</evidence>
<name>A0ABR7PKQ8_9BURK</name>
<evidence type="ECO:0000313" key="3">
    <source>
        <dbReference type="EMBL" id="MBC8746955.1"/>
    </source>
</evidence>
<feature type="transmembrane region" description="Helical" evidence="1">
    <location>
        <begin position="121"/>
        <end position="145"/>
    </location>
</feature>
<evidence type="ECO:0000256" key="1">
    <source>
        <dbReference type="SAM" id="Phobius"/>
    </source>
</evidence>